<dbReference type="Proteomes" id="UP000601435">
    <property type="component" value="Unassembled WGS sequence"/>
</dbReference>
<name>A0A812Y4H5_9DINO</name>
<organism evidence="1 2">
    <name type="scientific">Symbiodinium necroappetens</name>
    <dbReference type="NCBI Taxonomy" id="1628268"/>
    <lineage>
        <taxon>Eukaryota</taxon>
        <taxon>Sar</taxon>
        <taxon>Alveolata</taxon>
        <taxon>Dinophyceae</taxon>
        <taxon>Suessiales</taxon>
        <taxon>Symbiodiniaceae</taxon>
        <taxon>Symbiodinium</taxon>
    </lineage>
</organism>
<feature type="non-terminal residue" evidence="1">
    <location>
        <position position="1"/>
    </location>
</feature>
<protein>
    <recommendedName>
        <fullName evidence="3">F-box domain-containing protein</fullName>
    </recommendedName>
</protein>
<comment type="caution">
    <text evidence="1">The sequence shown here is derived from an EMBL/GenBank/DDBJ whole genome shotgun (WGS) entry which is preliminary data.</text>
</comment>
<dbReference type="OrthoDB" id="422591at2759"/>
<evidence type="ECO:0008006" key="3">
    <source>
        <dbReference type="Google" id="ProtNLM"/>
    </source>
</evidence>
<dbReference type="AlphaFoldDB" id="A0A812Y4H5"/>
<accession>A0A812Y4H5</accession>
<evidence type="ECO:0000313" key="2">
    <source>
        <dbReference type="Proteomes" id="UP000601435"/>
    </source>
</evidence>
<dbReference type="EMBL" id="CAJNJA010040064">
    <property type="protein sequence ID" value="CAE7762618.1"/>
    <property type="molecule type" value="Genomic_DNA"/>
</dbReference>
<sequence>MEAWGDVFSQLASSCRIAVDLLTGNLSCCEANTVVEEEVTVGSSLKNSEDQNEEDTAECVGLGPNAFLCTPRKATDPTRMMLTPSTVCSDEEEAEAVTFKSQGAPGLSELPAELTRNVAGFLHVNGCVSLRAASRDESLKK</sequence>
<reference evidence="1" key="1">
    <citation type="submission" date="2021-02" db="EMBL/GenBank/DDBJ databases">
        <authorList>
            <person name="Dougan E. K."/>
            <person name="Rhodes N."/>
            <person name="Thang M."/>
            <person name="Chan C."/>
        </authorList>
    </citation>
    <scope>NUCLEOTIDE SEQUENCE</scope>
</reference>
<gene>
    <name evidence="1" type="ORF">SNEC2469_LOCUS22199</name>
</gene>
<keyword evidence="2" id="KW-1185">Reference proteome</keyword>
<evidence type="ECO:0000313" key="1">
    <source>
        <dbReference type="EMBL" id="CAE7762618.1"/>
    </source>
</evidence>
<proteinExistence type="predicted"/>